<dbReference type="AlphaFoldDB" id="A0A4R0RES9"/>
<organism evidence="2 3">
    <name type="scientific">Steccherinum ochraceum</name>
    <dbReference type="NCBI Taxonomy" id="92696"/>
    <lineage>
        <taxon>Eukaryota</taxon>
        <taxon>Fungi</taxon>
        <taxon>Dikarya</taxon>
        <taxon>Basidiomycota</taxon>
        <taxon>Agaricomycotina</taxon>
        <taxon>Agaricomycetes</taxon>
        <taxon>Polyporales</taxon>
        <taxon>Steccherinaceae</taxon>
        <taxon>Steccherinum</taxon>
    </lineage>
</organism>
<evidence type="ECO:0000313" key="3">
    <source>
        <dbReference type="Proteomes" id="UP000292702"/>
    </source>
</evidence>
<proteinExistence type="predicted"/>
<feature type="region of interest" description="Disordered" evidence="1">
    <location>
        <begin position="246"/>
        <end position="273"/>
    </location>
</feature>
<comment type="caution">
    <text evidence="2">The sequence shown here is derived from an EMBL/GenBank/DDBJ whole genome shotgun (WGS) entry which is preliminary data.</text>
</comment>
<protein>
    <submittedName>
        <fullName evidence="2">Uncharacterized protein</fullName>
    </submittedName>
</protein>
<keyword evidence="3" id="KW-1185">Reference proteome</keyword>
<dbReference type="EMBL" id="RWJN01000321">
    <property type="protein sequence ID" value="TCD63109.1"/>
    <property type="molecule type" value="Genomic_DNA"/>
</dbReference>
<reference evidence="2 3" key="1">
    <citation type="submission" date="2018-11" db="EMBL/GenBank/DDBJ databases">
        <title>Genome assembly of Steccherinum ochraceum LE-BIN_3174, the white-rot fungus of the Steccherinaceae family (The Residual Polyporoid clade, Polyporales, Basidiomycota).</title>
        <authorList>
            <person name="Fedorova T.V."/>
            <person name="Glazunova O.A."/>
            <person name="Landesman E.O."/>
            <person name="Moiseenko K.V."/>
            <person name="Psurtseva N.V."/>
            <person name="Savinova O.S."/>
            <person name="Shakhova N.V."/>
            <person name="Tyazhelova T.V."/>
            <person name="Vasina D.V."/>
        </authorList>
    </citation>
    <scope>NUCLEOTIDE SEQUENCE [LARGE SCALE GENOMIC DNA]</scope>
    <source>
        <strain evidence="2 3">LE-BIN_3174</strain>
    </source>
</reference>
<accession>A0A4R0RES9</accession>
<evidence type="ECO:0000256" key="1">
    <source>
        <dbReference type="SAM" id="MobiDB-lite"/>
    </source>
</evidence>
<evidence type="ECO:0000313" key="2">
    <source>
        <dbReference type="EMBL" id="TCD63109.1"/>
    </source>
</evidence>
<dbReference type="Proteomes" id="UP000292702">
    <property type="component" value="Unassembled WGS sequence"/>
</dbReference>
<name>A0A4R0RES9_9APHY</name>
<sequence>MASILDALSSEHLQVLSLSYPFLMAPSPPLTLLPTIYASSAPPTLPNLHDLTIHAPLLPAAFPRTPRTSAPCLRRLALSGYIQLPPALGIELQRLFPILEELRIELRHGSGNERVVMTLCRQFCRRSDEDDLAAQRERDFLPETLRVLTVALAPLAAHGNDAATRVRAYAHYLDSYVILADEVNADAEVDVRVEICRFPTDATRVTNWNRIQSYGDWWTRTFRRFINGGIGEEGLNTLDLSRNDIGVKQDGSGGEKKKKKRLVVKPGPPVRSWDEMEDAQDMVRMEKVSTWEERRKAVLG</sequence>
<gene>
    <name evidence="2" type="ORF">EIP91_005981</name>
</gene>